<dbReference type="eggNOG" id="COG3087">
    <property type="taxonomic scope" value="Bacteria"/>
</dbReference>
<organism evidence="2 3">
    <name type="scientific">Thalassobacter stenotrophicus</name>
    <dbReference type="NCBI Taxonomy" id="266809"/>
    <lineage>
        <taxon>Bacteria</taxon>
        <taxon>Pseudomonadati</taxon>
        <taxon>Pseudomonadota</taxon>
        <taxon>Alphaproteobacteria</taxon>
        <taxon>Rhodobacterales</taxon>
        <taxon>Roseobacteraceae</taxon>
        <taxon>Thalassobacter</taxon>
    </lineage>
</organism>
<dbReference type="EMBL" id="CYRX01000031">
    <property type="protein sequence ID" value="CUH61290.1"/>
    <property type="molecule type" value="Genomic_DNA"/>
</dbReference>
<gene>
    <name evidence="2" type="ORF">THS5294_02593</name>
</gene>
<reference evidence="2 3" key="1">
    <citation type="submission" date="2015-09" db="EMBL/GenBank/DDBJ databases">
        <authorList>
            <consortium name="Swine Surveillance"/>
        </authorList>
    </citation>
    <scope>NUCLEOTIDE SEQUENCE [LARGE SCALE GENOMIC DNA]</scope>
    <source>
        <strain evidence="2 3">CECT 5294</strain>
    </source>
</reference>
<dbReference type="PROSITE" id="PS51257">
    <property type="entry name" value="PROKAR_LIPOPROTEIN"/>
    <property type="match status" value="1"/>
</dbReference>
<proteinExistence type="predicted"/>
<dbReference type="AlphaFoldDB" id="A0A0N7LTP7"/>
<dbReference type="SUPFAM" id="SSF110997">
    <property type="entry name" value="Sporulation related repeat"/>
    <property type="match status" value="1"/>
</dbReference>
<dbReference type="Proteomes" id="UP000051298">
    <property type="component" value="Unassembled WGS sequence"/>
</dbReference>
<name>A0A0N7LTP7_9RHOB</name>
<dbReference type="InterPro" id="IPR007730">
    <property type="entry name" value="SPOR-like_dom"/>
</dbReference>
<dbReference type="PROSITE" id="PS51724">
    <property type="entry name" value="SPOR"/>
    <property type="match status" value="1"/>
</dbReference>
<sequence>MSSSRSNFSRYLGVSALALLVSACQPGEMLNSITSSFGSGAQDATPEAAQSVAMIERDVEAPEVYDRTDPGLWDGRPSLGGVWIAAPNVTDPERVIIRNTTNDKFVIGALFRRERTNPGPPMQLSSDAAAALGILAGAPTEVSVIALRREEMPDPAAITLAADATGEAAPIDAIEATSLDDPIAAAAAALDRAEAASVAAGVPAPRPTATEAATVTTTPAAGQTALTKPFLQVGIFSIEQNARNTATALRGAGIVPTVLAQESAGKAFWRVVVGPASTSADRAAVLGTIKDLGFEDAYPVTN</sequence>
<evidence type="ECO:0000313" key="3">
    <source>
        <dbReference type="Proteomes" id="UP000051298"/>
    </source>
</evidence>
<dbReference type="InterPro" id="IPR036680">
    <property type="entry name" value="SPOR-like_sf"/>
</dbReference>
<dbReference type="Pfam" id="PF05036">
    <property type="entry name" value="SPOR"/>
    <property type="match status" value="1"/>
</dbReference>
<dbReference type="Gene3D" id="3.30.70.1070">
    <property type="entry name" value="Sporulation related repeat"/>
    <property type="match status" value="1"/>
</dbReference>
<dbReference type="STRING" id="266809.PM03_12470"/>
<accession>A0A0N7LTP7</accession>
<dbReference type="RefSeq" id="WP_058124068.1">
    <property type="nucleotide sequence ID" value="NZ_CYRX01000031.1"/>
</dbReference>
<evidence type="ECO:0000313" key="2">
    <source>
        <dbReference type="EMBL" id="CUH61290.1"/>
    </source>
</evidence>
<dbReference type="GO" id="GO:0042834">
    <property type="term" value="F:peptidoglycan binding"/>
    <property type="evidence" value="ECO:0007669"/>
    <property type="project" value="InterPro"/>
</dbReference>
<protein>
    <submittedName>
        <fullName evidence="2">Sporulation related domain protein</fullName>
    </submittedName>
</protein>
<evidence type="ECO:0000259" key="1">
    <source>
        <dbReference type="PROSITE" id="PS51724"/>
    </source>
</evidence>
<feature type="domain" description="SPOR" evidence="1">
    <location>
        <begin position="223"/>
        <end position="302"/>
    </location>
</feature>